<protein>
    <recommendedName>
        <fullName evidence="3">Alpha/beta hydrolase fold-3 domain-containing protein</fullName>
    </recommendedName>
</protein>
<dbReference type="Proteomes" id="UP000070444">
    <property type="component" value="Unassembled WGS sequence"/>
</dbReference>
<accession>A0A137PCE6</accession>
<dbReference type="SUPFAM" id="SSF53474">
    <property type="entry name" value="alpha/beta-Hydrolases"/>
    <property type="match status" value="1"/>
</dbReference>
<reference evidence="1 2" key="1">
    <citation type="journal article" date="2015" name="Genome Biol. Evol.">
        <title>Phylogenomic analyses indicate that early fungi evolved digesting cell walls of algal ancestors of land plants.</title>
        <authorList>
            <person name="Chang Y."/>
            <person name="Wang S."/>
            <person name="Sekimoto S."/>
            <person name="Aerts A.L."/>
            <person name="Choi C."/>
            <person name="Clum A."/>
            <person name="LaButti K.M."/>
            <person name="Lindquist E.A."/>
            <person name="Yee Ngan C."/>
            <person name="Ohm R.A."/>
            <person name="Salamov A.A."/>
            <person name="Grigoriev I.V."/>
            <person name="Spatafora J.W."/>
            <person name="Berbee M.L."/>
        </authorList>
    </citation>
    <scope>NUCLEOTIDE SEQUENCE [LARGE SCALE GENOMIC DNA]</scope>
    <source>
        <strain evidence="1 2">NRRL 28638</strain>
    </source>
</reference>
<dbReference type="Gene3D" id="3.40.50.1820">
    <property type="entry name" value="alpha/beta hydrolase"/>
    <property type="match status" value="1"/>
</dbReference>
<evidence type="ECO:0000313" key="2">
    <source>
        <dbReference type="Proteomes" id="UP000070444"/>
    </source>
</evidence>
<dbReference type="AlphaFoldDB" id="A0A137PCE6"/>
<organism evidence="1 2">
    <name type="scientific">Conidiobolus coronatus (strain ATCC 28846 / CBS 209.66 / NRRL 28638)</name>
    <name type="common">Delacroixia coronata</name>
    <dbReference type="NCBI Taxonomy" id="796925"/>
    <lineage>
        <taxon>Eukaryota</taxon>
        <taxon>Fungi</taxon>
        <taxon>Fungi incertae sedis</taxon>
        <taxon>Zoopagomycota</taxon>
        <taxon>Entomophthoromycotina</taxon>
        <taxon>Entomophthoromycetes</taxon>
        <taxon>Entomophthorales</taxon>
        <taxon>Ancylistaceae</taxon>
        <taxon>Conidiobolus</taxon>
    </lineage>
</organism>
<name>A0A137PCE6_CONC2</name>
<proteinExistence type="predicted"/>
<evidence type="ECO:0008006" key="3">
    <source>
        <dbReference type="Google" id="ProtNLM"/>
    </source>
</evidence>
<keyword evidence="2" id="KW-1185">Reference proteome</keyword>
<gene>
    <name evidence="1" type="ORF">CONCODRAFT_4411</name>
</gene>
<dbReference type="InterPro" id="IPR029058">
    <property type="entry name" value="AB_hydrolase_fold"/>
</dbReference>
<evidence type="ECO:0000313" key="1">
    <source>
        <dbReference type="EMBL" id="KXN72678.1"/>
    </source>
</evidence>
<dbReference type="EMBL" id="KQ964448">
    <property type="protein sequence ID" value="KXN72678.1"/>
    <property type="molecule type" value="Genomic_DNA"/>
</dbReference>
<sequence length="183" mass="21063">MKKDGSPFGPKEILLWPEISPLFDPNMNNLAPTITITGDRDSFRDDSIFYGELRAKAEIDSKNKTTIIPNIQTYNYEDMVHIFPVLPPNKYCTKAIKAMGEFIYQALNANDQNALDGRKYEYLADYKTSYMNHTYNIYWNDIQNKYSSWDSRYSVLPFPTSKNFTGTSLINSIQNQTLPSLAL</sequence>